<dbReference type="KEGG" id="cvn:111103964"/>
<gene>
    <name evidence="4" type="primary">LOC111103964</name>
</gene>
<dbReference type="OrthoDB" id="6159329at2759"/>
<evidence type="ECO:0000313" key="3">
    <source>
        <dbReference type="Proteomes" id="UP000694844"/>
    </source>
</evidence>
<accession>A0A8B8AP79</accession>
<evidence type="ECO:0000256" key="2">
    <source>
        <dbReference type="SAM" id="Phobius"/>
    </source>
</evidence>
<feature type="transmembrane region" description="Helical" evidence="2">
    <location>
        <begin position="31"/>
        <end position="51"/>
    </location>
</feature>
<feature type="transmembrane region" description="Helical" evidence="2">
    <location>
        <begin position="6"/>
        <end position="24"/>
    </location>
</feature>
<feature type="region of interest" description="Disordered" evidence="1">
    <location>
        <begin position="415"/>
        <end position="443"/>
    </location>
</feature>
<keyword evidence="2" id="KW-0472">Membrane</keyword>
<proteinExistence type="predicted"/>
<feature type="region of interest" description="Disordered" evidence="1">
    <location>
        <begin position="145"/>
        <end position="168"/>
    </location>
</feature>
<organism evidence="3 4">
    <name type="scientific">Crassostrea virginica</name>
    <name type="common">Eastern oyster</name>
    <dbReference type="NCBI Taxonomy" id="6565"/>
    <lineage>
        <taxon>Eukaryota</taxon>
        <taxon>Metazoa</taxon>
        <taxon>Spiralia</taxon>
        <taxon>Lophotrochozoa</taxon>
        <taxon>Mollusca</taxon>
        <taxon>Bivalvia</taxon>
        <taxon>Autobranchia</taxon>
        <taxon>Pteriomorphia</taxon>
        <taxon>Ostreida</taxon>
        <taxon>Ostreoidea</taxon>
        <taxon>Ostreidae</taxon>
        <taxon>Crassostrea</taxon>
    </lineage>
</organism>
<sequence length="584" mass="67287">MQPRHFFIFIATVCVVALMIYIYYQRISLVNVFASLFCYIIAINAVIDLLLSGPESETDLKVPYGEVDQRHKIEPESETDLKVPYGEVDQRHEIEPESETDLKVTVGFERRKQGNVDLKVPYGEVDQRHKIEPESETDLKISVGEHTDSRNVGGENLDSRQTAEDTKPKTFLSWSTVPTMERNPIKKDFLSTAPGKSSLQARSIQYSAVTEAVRENILLIENDLKVVESSLLDELQDLISEEDTNRFKASSRIDQAHFFAEIVEEYDEERFLLILNILKKTSFAHISQKLMKSYQKSKPSQSRSSSCPICRIQSEVDIKTIRSRLKREGLLPHSLYKDINKANTGEGHQNALWQGLFYHLKSLKPKEKITTEFNNVFDIPKHKSLHSFLLKNNLHNYNCTCSKRPRLETNHVRHPISDSSEESNTSFTNPWQNPEWYDDAVKSSSSETEQRNIYYNAGTANSDFVTVGCERRKQENVRKKHRYTSKQGPMKRLRNEQMIKTPVSLNNRTSSTTESETDLKVPYGEVDQRHKIEPESDAAQLRQPTKNSLVLFHVITIRLNTGLFKFGLDNYLTNVARVKMRYWG</sequence>
<dbReference type="AlphaFoldDB" id="A0A8B8AP79"/>
<feature type="compositionally biased region" description="Polar residues" evidence="1">
    <location>
        <begin position="422"/>
        <end position="432"/>
    </location>
</feature>
<keyword evidence="3" id="KW-1185">Reference proteome</keyword>
<keyword evidence="2" id="KW-0812">Transmembrane</keyword>
<name>A0A8B8AP79_CRAVI</name>
<dbReference type="GeneID" id="111103964"/>
<keyword evidence="2" id="KW-1133">Transmembrane helix</keyword>
<dbReference type="RefSeq" id="XP_022293332.1">
    <property type="nucleotide sequence ID" value="XM_022437624.1"/>
</dbReference>
<evidence type="ECO:0000313" key="4">
    <source>
        <dbReference type="RefSeq" id="XP_022293332.1"/>
    </source>
</evidence>
<reference evidence="4" key="1">
    <citation type="submission" date="2025-08" db="UniProtKB">
        <authorList>
            <consortium name="RefSeq"/>
        </authorList>
    </citation>
    <scope>IDENTIFICATION</scope>
    <source>
        <tissue evidence="4">Whole sample</tissue>
    </source>
</reference>
<evidence type="ECO:0000256" key="1">
    <source>
        <dbReference type="SAM" id="MobiDB-lite"/>
    </source>
</evidence>
<protein>
    <submittedName>
        <fullName evidence="4">Uncharacterized protein LOC111103964 isoform X1</fullName>
    </submittedName>
</protein>
<dbReference type="Proteomes" id="UP000694844">
    <property type="component" value="Chromosome 7"/>
</dbReference>
<feature type="compositionally biased region" description="Basic and acidic residues" evidence="1">
    <location>
        <begin position="157"/>
        <end position="168"/>
    </location>
</feature>